<evidence type="ECO:0008006" key="4">
    <source>
        <dbReference type="Google" id="ProtNLM"/>
    </source>
</evidence>
<organism evidence="2 3">
    <name type="scientific">Macleaya cordata</name>
    <name type="common">Five-seeded plume-poppy</name>
    <name type="synonym">Bocconia cordata</name>
    <dbReference type="NCBI Taxonomy" id="56857"/>
    <lineage>
        <taxon>Eukaryota</taxon>
        <taxon>Viridiplantae</taxon>
        <taxon>Streptophyta</taxon>
        <taxon>Embryophyta</taxon>
        <taxon>Tracheophyta</taxon>
        <taxon>Spermatophyta</taxon>
        <taxon>Magnoliopsida</taxon>
        <taxon>Ranunculales</taxon>
        <taxon>Papaveraceae</taxon>
        <taxon>Papaveroideae</taxon>
        <taxon>Macleaya</taxon>
    </lineage>
</organism>
<gene>
    <name evidence="2" type="ORF">BVC80_8315g3</name>
</gene>
<sequence length="110" mass="12694">MWKINGFPYKHAVACIIGTGQDVYKFCEKFFFIESFRSSYSVPIELVIMDERFDEVPDDPQIVPPIAKPGPGRPRKKRIESSRAKPKKQQKCGRCKKFGTHNLKTCKETI</sequence>
<proteinExistence type="predicted"/>
<keyword evidence="3" id="KW-1185">Reference proteome</keyword>
<feature type="compositionally biased region" description="Basic residues" evidence="1">
    <location>
        <begin position="73"/>
        <end position="92"/>
    </location>
</feature>
<accession>A0A200QUM0</accession>
<dbReference type="EMBL" id="MVGT01001061">
    <property type="protein sequence ID" value="OVA14178.1"/>
    <property type="molecule type" value="Genomic_DNA"/>
</dbReference>
<feature type="region of interest" description="Disordered" evidence="1">
    <location>
        <begin position="58"/>
        <end position="92"/>
    </location>
</feature>
<feature type="compositionally biased region" description="Pro residues" evidence="1">
    <location>
        <begin position="62"/>
        <end position="72"/>
    </location>
</feature>
<name>A0A200QUM0_MACCD</name>
<dbReference type="OrthoDB" id="1434341at2759"/>
<dbReference type="OMA" id="RICTNDI"/>
<dbReference type="AlphaFoldDB" id="A0A200QUM0"/>
<dbReference type="STRING" id="56857.A0A200QUM0"/>
<dbReference type="InParanoid" id="A0A200QUM0"/>
<evidence type="ECO:0000313" key="2">
    <source>
        <dbReference type="EMBL" id="OVA14178.1"/>
    </source>
</evidence>
<evidence type="ECO:0000313" key="3">
    <source>
        <dbReference type="Proteomes" id="UP000195402"/>
    </source>
</evidence>
<reference evidence="2 3" key="1">
    <citation type="journal article" date="2017" name="Mol. Plant">
        <title>The Genome of Medicinal Plant Macleaya cordata Provides New Insights into Benzylisoquinoline Alkaloids Metabolism.</title>
        <authorList>
            <person name="Liu X."/>
            <person name="Liu Y."/>
            <person name="Huang P."/>
            <person name="Ma Y."/>
            <person name="Qing Z."/>
            <person name="Tang Q."/>
            <person name="Cao H."/>
            <person name="Cheng P."/>
            <person name="Zheng Y."/>
            <person name="Yuan Z."/>
            <person name="Zhou Y."/>
            <person name="Liu J."/>
            <person name="Tang Z."/>
            <person name="Zhuo Y."/>
            <person name="Zhang Y."/>
            <person name="Yu L."/>
            <person name="Huang J."/>
            <person name="Yang P."/>
            <person name="Peng Q."/>
            <person name="Zhang J."/>
            <person name="Jiang W."/>
            <person name="Zhang Z."/>
            <person name="Lin K."/>
            <person name="Ro D.K."/>
            <person name="Chen X."/>
            <person name="Xiong X."/>
            <person name="Shang Y."/>
            <person name="Huang S."/>
            <person name="Zeng J."/>
        </authorList>
    </citation>
    <scope>NUCLEOTIDE SEQUENCE [LARGE SCALE GENOMIC DNA]</scope>
    <source>
        <strain evidence="3">cv. BLH2017</strain>
        <tissue evidence="2">Root</tissue>
    </source>
</reference>
<comment type="caution">
    <text evidence="2">The sequence shown here is derived from an EMBL/GenBank/DDBJ whole genome shotgun (WGS) entry which is preliminary data.</text>
</comment>
<dbReference type="Proteomes" id="UP000195402">
    <property type="component" value="Unassembled WGS sequence"/>
</dbReference>
<evidence type="ECO:0000256" key="1">
    <source>
        <dbReference type="SAM" id="MobiDB-lite"/>
    </source>
</evidence>
<protein>
    <recommendedName>
        <fullName evidence="4">Zinc finger protein</fullName>
    </recommendedName>
</protein>